<dbReference type="HOGENOM" id="CLU_1949915_0_0_1"/>
<evidence type="ECO:0000313" key="1">
    <source>
        <dbReference type="EMBL" id="EDU39672.1"/>
    </source>
</evidence>
<dbReference type="Proteomes" id="UP000001471">
    <property type="component" value="Unassembled WGS sequence"/>
</dbReference>
<organism evidence="1 2">
    <name type="scientific">Pyrenophora tritici-repentis (strain Pt-1C-BFP)</name>
    <name type="common">Wheat tan spot fungus</name>
    <name type="synonym">Drechslera tritici-repentis</name>
    <dbReference type="NCBI Taxonomy" id="426418"/>
    <lineage>
        <taxon>Eukaryota</taxon>
        <taxon>Fungi</taxon>
        <taxon>Dikarya</taxon>
        <taxon>Ascomycota</taxon>
        <taxon>Pezizomycotina</taxon>
        <taxon>Dothideomycetes</taxon>
        <taxon>Pleosporomycetidae</taxon>
        <taxon>Pleosporales</taxon>
        <taxon>Pleosporineae</taxon>
        <taxon>Pleosporaceae</taxon>
        <taxon>Pyrenophora</taxon>
    </lineage>
</organism>
<gene>
    <name evidence="1" type="ORF">PTRG_00234</name>
</gene>
<proteinExistence type="predicted"/>
<evidence type="ECO:0000313" key="2">
    <source>
        <dbReference type="Proteomes" id="UP000001471"/>
    </source>
</evidence>
<sequence>MDFAAHRWSFVRSSRSDALIVARRSSVHLPPASLTLSCWKPGCPQLLNSLIHLERRYPSGMIRTSRINRAPRTSVSIVRLQFYRLSVESRLFICIHRFGKVRVIDKHWQLGDDVPKLDHFDLFRVFRAV</sequence>
<dbReference type="EMBL" id="DS231615">
    <property type="protein sequence ID" value="EDU39672.1"/>
    <property type="molecule type" value="Genomic_DNA"/>
</dbReference>
<accession>B2VWZ7</accession>
<protein>
    <submittedName>
        <fullName evidence="1">Uncharacterized protein</fullName>
    </submittedName>
</protein>
<dbReference type="InParanoid" id="B2VWZ7"/>
<name>B2VWZ7_PYRTR</name>
<reference evidence="2" key="1">
    <citation type="journal article" date="2013" name="G3 (Bethesda)">
        <title>Comparative genomics of a plant-pathogenic fungus, Pyrenophora tritici-repentis, reveals transduplication and the impact of repeat elements on pathogenicity and population divergence.</title>
        <authorList>
            <person name="Manning V.A."/>
            <person name="Pandelova I."/>
            <person name="Dhillon B."/>
            <person name="Wilhelm L.J."/>
            <person name="Goodwin S.B."/>
            <person name="Berlin A.M."/>
            <person name="Figueroa M."/>
            <person name="Freitag M."/>
            <person name="Hane J.K."/>
            <person name="Henrissat B."/>
            <person name="Holman W.H."/>
            <person name="Kodira C.D."/>
            <person name="Martin J."/>
            <person name="Oliver R.P."/>
            <person name="Robbertse B."/>
            <person name="Schackwitz W."/>
            <person name="Schwartz D.C."/>
            <person name="Spatafora J.W."/>
            <person name="Turgeon B.G."/>
            <person name="Yandava C."/>
            <person name="Young S."/>
            <person name="Zhou S."/>
            <person name="Zeng Q."/>
            <person name="Grigoriev I.V."/>
            <person name="Ma L.-J."/>
            <person name="Ciuffetti L.M."/>
        </authorList>
    </citation>
    <scope>NUCLEOTIDE SEQUENCE [LARGE SCALE GENOMIC DNA]</scope>
    <source>
        <strain evidence="2">Pt-1C-BFP</strain>
    </source>
</reference>
<dbReference type="AlphaFoldDB" id="B2VWZ7"/>